<gene>
    <name evidence="1" type="ORF">E7101_12935</name>
</gene>
<evidence type="ECO:0000313" key="2">
    <source>
        <dbReference type="Proteomes" id="UP000806522"/>
    </source>
</evidence>
<dbReference type="AlphaFoldDB" id="A0A9D5P2X5"/>
<name>A0A9D5P2X5_XYLRU</name>
<sequence length="273" mass="31225">MLQKDLAIAKFLLTVKDYENFTYNTGNDIVIYSHLKSLGGSEQQLTKSFLSTRKSALLSRSCPFTLYNYAVPYKQEYHYCDIYYTIPSSREIITATYTFGNKQSDTPKIIPTDASYAKLQELLAQRNILDATIHRVYYYLDSREFNIYFTPDDPSDTFQFKGNFNLWETVCLFGATTSKTEIDRSEAICGNKVAYYDTSVKVKHEVETAPLTLSEAQFLTQLLSSQEITREVADGLFAPVIISDISSEVSDNNSNPIRLKFTWTYADQNEFLP</sequence>
<dbReference type="Proteomes" id="UP000806522">
    <property type="component" value="Unassembled WGS sequence"/>
</dbReference>
<evidence type="ECO:0000313" key="1">
    <source>
        <dbReference type="EMBL" id="MBE6271829.1"/>
    </source>
</evidence>
<accession>A0A9D5P2X5</accession>
<proteinExistence type="predicted"/>
<reference evidence="1" key="1">
    <citation type="submission" date="2019-04" db="EMBL/GenBank/DDBJ databases">
        <title>Evolution of Biomass-Degrading Anaerobic Consortia Revealed by Metagenomics.</title>
        <authorList>
            <person name="Peng X."/>
        </authorList>
    </citation>
    <scope>NUCLEOTIDE SEQUENCE</scope>
    <source>
        <strain evidence="1">SIG140</strain>
    </source>
</reference>
<dbReference type="EMBL" id="SUYC01000017">
    <property type="protein sequence ID" value="MBE6271829.1"/>
    <property type="molecule type" value="Genomic_DNA"/>
</dbReference>
<organism evidence="1 2">
    <name type="scientific">Xylanibacter ruminicola</name>
    <name type="common">Prevotella ruminicola</name>
    <dbReference type="NCBI Taxonomy" id="839"/>
    <lineage>
        <taxon>Bacteria</taxon>
        <taxon>Pseudomonadati</taxon>
        <taxon>Bacteroidota</taxon>
        <taxon>Bacteroidia</taxon>
        <taxon>Bacteroidales</taxon>
        <taxon>Prevotellaceae</taxon>
        <taxon>Xylanibacter</taxon>
    </lineage>
</organism>
<comment type="caution">
    <text evidence="1">The sequence shown here is derived from an EMBL/GenBank/DDBJ whole genome shotgun (WGS) entry which is preliminary data.</text>
</comment>
<protein>
    <submittedName>
        <fullName evidence="1">Uncharacterized protein</fullName>
    </submittedName>
</protein>